<feature type="transmembrane region" description="Helical" evidence="13">
    <location>
        <begin position="249"/>
        <end position="269"/>
    </location>
</feature>
<dbReference type="Pfam" id="PF01292">
    <property type="entry name" value="Ni_hydr_CYTB"/>
    <property type="match status" value="1"/>
</dbReference>
<evidence type="ECO:0000256" key="7">
    <source>
        <dbReference type="ARBA" id="ARBA00022723"/>
    </source>
</evidence>
<keyword evidence="11 13" id="KW-0472">Membrane</keyword>
<keyword evidence="9 13" id="KW-1133">Transmembrane helix</keyword>
<evidence type="ECO:0000256" key="11">
    <source>
        <dbReference type="ARBA" id="ARBA00023136"/>
    </source>
</evidence>
<keyword evidence="7" id="KW-0479">Metal-binding</keyword>
<dbReference type="Proteomes" id="UP000321249">
    <property type="component" value="Unassembled WGS sequence"/>
</dbReference>
<dbReference type="GO" id="GO:0020037">
    <property type="term" value="F:heme binding"/>
    <property type="evidence" value="ECO:0007669"/>
    <property type="project" value="TreeGrafter"/>
</dbReference>
<evidence type="ECO:0000256" key="8">
    <source>
        <dbReference type="ARBA" id="ARBA00022982"/>
    </source>
</evidence>
<name>A0A5C6TQX7_9SPHN</name>
<keyword evidence="10" id="KW-0408">Iron</keyword>
<keyword evidence="6 13" id="KW-0812">Transmembrane</keyword>
<evidence type="ECO:0000256" key="10">
    <source>
        <dbReference type="ARBA" id="ARBA00023004"/>
    </source>
</evidence>
<gene>
    <name evidence="15" type="ORF">FRZ32_03785</name>
</gene>
<evidence type="ECO:0000256" key="1">
    <source>
        <dbReference type="ARBA" id="ARBA00001970"/>
    </source>
</evidence>
<organism evidence="15 16">
    <name type="scientific">Allosphingosinicella ginsenosidimutans</name>
    <dbReference type="NCBI Taxonomy" id="1176539"/>
    <lineage>
        <taxon>Bacteria</taxon>
        <taxon>Pseudomonadati</taxon>
        <taxon>Pseudomonadota</taxon>
        <taxon>Alphaproteobacteria</taxon>
        <taxon>Sphingomonadales</taxon>
        <taxon>Sphingomonadaceae</taxon>
        <taxon>Allosphingosinicella</taxon>
    </lineage>
</organism>
<evidence type="ECO:0000313" key="16">
    <source>
        <dbReference type="Proteomes" id="UP000321249"/>
    </source>
</evidence>
<evidence type="ECO:0000256" key="12">
    <source>
        <dbReference type="ARBA" id="ARBA00037975"/>
    </source>
</evidence>
<feature type="transmembrane region" description="Helical" evidence="13">
    <location>
        <begin position="151"/>
        <end position="172"/>
    </location>
</feature>
<dbReference type="GO" id="GO:0022904">
    <property type="term" value="P:respiratory electron transport chain"/>
    <property type="evidence" value="ECO:0007669"/>
    <property type="project" value="InterPro"/>
</dbReference>
<dbReference type="EMBL" id="VOQQ01000001">
    <property type="protein sequence ID" value="TXC62862.1"/>
    <property type="molecule type" value="Genomic_DNA"/>
</dbReference>
<evidence type="ECO:0000256" key="4">
    <source>
        <dbReference type="ARBA" id="ARBA00022475"/>
    </source>
</evidence>
<dbReference type="InterPro" id="IPR052168">
    <property type="entry name" value="Cytochrome_b561_oxidase"/>
</dbReference>
<evidence type="ECO:0000256" key="2">
    <source>
        <dbReference type="ARBA" id="ARBA00004651"/>
    </source>
</evidence>
<feature type="domain" description="Cytochrome b561 bacterial/Ni-hydrogenase" evidence="14">
    <location>
        <begin position="113"/>
        <end position="283"/>
    </location>
</feature>
<feature type="transmembrane region" description="Helical" evidence="13">
    <location>
        <begin position="199"/>
        <end position="216"/>
    </location>
</feature>
<evidence type="ECO:0000256" key="13">
    <source>
        <dbReference type="SAM" id="Phobius"/>
    </source>
</evidence>
<proteinExistence type="inferred from homology"/>
<comment type="cofactor">
    <cofactor evidence="1">
        <name>heme b</name>
        <dbReference type="ChEBI" id="CHEBI:60344"/>
    </cofactor>
</comment>
<dbReference type="InterPro" id="IPR011577">
    <property type="entry name" value="Cyt_b561_bac/Ni-Hgenase"/>
</dbReference>
<keyword evidence="8" id="KW-0249">Electron transport</keyword>
<feature type="transmembrane region" description="Helical" evidence="13">
    <location>
        <begin position="118"/>
        <end position="139"/>
    </location>
</feature>
<dbReference type="PANTHER" id="PTHR30529:SF1">
    <property type="entry name" value="CYTOCHROME B561 HOMOLOG 2"/>
    <property type="match status" value="1"/>
</dbReference>
<keyword evidence="4" id="KW-1003">Cell membrane</keyword>
<dbReference type="GO" id="GO:0009055">
    <property type="term" value="F:electron transfer activity"/>
    <property type="evidence" value="ECO:0007669"/>
    <property type="project" value="InterPro"/>
</dbReference>
<accession>A0A5C6TQX7</accession>
<dbReference type="PANTHER" id="PTHR30529">
    <property type="entry name" value="CYTOCHROME B561"/>
    <property type="match status" value="1"/>
</dbReference>
<keyword evidence="5" id="KW-0349">Heme</keyword>
<evidence type="ECO:0000256" key="3">
    <source>
        <dbReference type="ARBA" id="ARBA00022448"/>
    </source>
</evidence>
<protein>
    <submittedName>
        <fullName evidence="15">Cytochrome b</fullName>
    </submittedName>
</protein>
<keyword evidence="16" id="KW-1185">Reference proteome</keyword>
<comment type="caution">
    <text evidence="15">The sequence shown here is derived from an EMBL/GenBank/DDBJ whole genome shotgun (WGS) entry which is preliminary data.</text>
</comment>
<dbReference type="GO" id="GO:0046872">
    <property type="term" value="F:metal ion binding"/>
    <property type="evidence" value="ECO:0007669"/>
    <property type="project" value="UniProtKB-KW"/>
</dbReference>
<evidence type="ECO:0000256" key="5">
    <source>
        <dbReference type="ARBA" id="ARBA00022617"/>
    </source>
</evidence>
<reference evidence="15 16" key="1">
    <citation type="journal article" date="2015" name="J. Microbiol.">
        <title>Sphingosinicella ginsenosidimutans sp. nov., with ginsenoside converting activity.</title>
        <authorList>
            <person name="Kim J.K."/>
            <person name="Kang M.S."/>
            <person name="Park S.C."/>
            <person name="Kim K.M."/>
            <person name="Choi K."/>
            <person name="Yoon M.H."/>
            <person name="Im W.T."/>
        </authorList>
    </citation>
    <scope>NUCLEOTIDE SEQUENCE [LARGE SCALE GENOMIC DNA]</scope>
    <source>
        <strain evidence="15 16">BS-11</strain>
    </source>
</reference>
<keyword evidence="3" id="KW-0813">Transport</keyword>
<sequence>MTVIHCGEAAPGTAPAIRQPPRLARSRKECATPALVQVTGDLREKWRRTRLMLHCSDESGHVRDERRELRRRRCIQEGAAKEHHAAAAVAHRTAGGVMLTVPDVRPQRDEILRYGNGAVVLHWVTAALVIAQVIVGFTFKLLPRGPAHGEWFAWHKTLGATILLLALVRLAWRLAHKPPPFPETLGRWERIAATWNHRAFYALLILLPLTGLVAVSDGARSGFVALVGGLKVPAVPGVSEATGELSGDVHVVLVFTTLALLVLHVGAALKHQFFDSSRAAGRMPPFRERRGAASLPGLY</sequence>
<evidence type="ECO:0000313" key="15">
    <source>
        <dbReference type="EMBL" id="TXC62862.1"/>
    </source>
</evidence>
<dbReference type="InterPro" id="IPR016174">
    <property type="entry name" value="Di-haem_cyt_TM"/>
</dbReference>
<dbReference type="GO" id="GO:0005886">
    <property type="term" value="C:plasma membrane"/>
    <property type="evidence" value="ECO:0007669"/>
    <property type="project" value="UniProtKB-SubCell"/>
</dbReference>
<dbReference type="AlphaFoldDB" id="A0A5C6TQX7"/>
<evidence type="ECO:0000259" key="14">
    <source>
        <dbReference type="Pfam" id="PF01292"/>
    </source>
</evidence>
<evidence type="ECO:0000256" key="6">
    <source>
        <dbReference type="ARBA" id="ARBA00022692"/>
    </source>
</evidence>
<dbReference type="SUPFAM" id="SSF81342">
    <property type="entry name" value="Transmembrane di-heme cytochromes"/>
    <property type="match status" value="1"/>
</dbReference>
<evidence type="ECO:0000256" key="9">
    <source>
        <dbReference type="ARBA" id="ARBA00022989"/>
    </source>
</evidence>
<comment type="similarity">
    <text evidence="12">Belongs to the cytochrome b561 family.</text>
</comment>
<comment type="subcellular location">
    <subcellularLocation>
        <location evidence="2">Cell membrane</location>
        <topology evidence="2">Multi-pass membrane protein</topology>
    </subcellularLocation>
</comment>